<dbReference type="RefSeq" id="WP_166114248.1">
    <property type="nucleotide sequence ID" value="NZ_BAABDB010000004.1"/>
</dbReference>
<proteinExistence type="predicted"/>
<evidence type="ECO:0000313" key="3">
    <source>
        <dbReference type="Proteomes" id="UP000578000"/>
    </source>
</evidence>
<feature type="transmembrane region" description="Helical" evidence="1">
    <location>
        <begin position="7"/>
        <end position="28"/>
    </location>
</feature>
<evidence type="ECO:0000256" key="1">
    <source>
        <dbReference type="SAM" id="Phobius"/>
    </source>
</evidence>
<keyword evidence="1" id="KW-1133">Transmembrane helix</keyword>
<evidence type="ECO:0008006" key="4">
    <source>
        <dbReference type="Google" id="ProtNLM"/>
    </source>
</evidence>
<protein>
    <recommendedName>
        <fullName evidence="4">YfhO family protein</fullName>
    </recommendedName>
</protein>
<evidence type="ECO:0000313" key="2">
    <source>
        <dbReference type="EMBL" id="MBB6456650.1"/>
    </source>
</evidence>
<gene>
    <name evidence="2" type="ORF">HNR55_001231</name>
</gene>
<feature type="transmembrane region" description="Helical" evidence="1">
    <location>
        <begin position="130"/>
        <end position="149"/>
    </location>
</feature>
<organism evidence="2 3">
    <name type="scientific">Acetobacter lovaniensis</name>
    <dbReference type="NCBI Taxonomy" id="104100"/>
    <lineage>
        <taxon>Bacteria</taxon>
        <taxon>Pseudomonadati</taxon>
        <taxon>Pseudomonadota</taxon>
        <taxon>Alphaproteobacteria</taxon>
        <taxon>Acetobacterales</taxon>
        <taxon>Acetobacteraceae</taxon>
        <taxon>Acetobacter</taxon>
    </lineage>
</organism>
<feature type="transmembrane region" description="Helical" evidence="1">
    <location>
        <begin position="345"/>
        <end position="365"/>
    </location>
</feature>
<feature type="transmembrane region" description="Helical" evidence="1">
    <location>
        <begin position="289"/>
        <end position="308"/>
    </location>
</feature>
<name>A0A841QDX1_9PROT</name>
<dbReference type="Proteomes" id="UP000578000">
    <property type="component" value="Unassembled WGS sequence"/>
</dbReference>
<dbReference type="EMBL" id="JACHIE010000004">
    <property type="protein sequence ID" value="MBB6456650.1"/>
    <property type="molecule type" value="Genomic_DNA"/>
</dbReference>
<feature type="transmembrane region" description="Helical" evidence="1">
    <location>
        <begin position="689"/>
        <end position="713"/>
    </location>
</feature>
<feature type="transmembrane region" description="Helical" evidence="1">
    <location>
        <begin position="377"/>
        <end position="393"/>
    </location>
</feature>
<keyword evidence="1" id="KW-0812">Transmembrane</keyword>
<feature type="transmembrane region" description="Helical" evidence="1">
    <location>
        <begin position="223"/>
        <end position="247"/>
    </location>
</feature>
<feature type="transmembrane region" description="Helical" evidence="1">
    <location>
        <begin position="179"/>
        <end position="211"/>
    </location>
</feature>
<reference evidence="2 3" key="1">
    <citation type="submission" date="2020-08" db="EMBL/GenBank/DDBJ databases">
        <title>Genomic Encyclopedia of Type Strains, Phase IV (KMG-IV): sequencing the most valuable type-strain genomes for metagenomic binning, comparative biology and taxonomic classification.</title>
        <authorList>
            <person name="Goeker M."/>
        </authorList>
    </citation>
    <scope>NUCLEOTIDE SEQUENCE [LARGE SCALE GENOMIC DNA]</scope>
    <source>
        <strain evidence="2 3">DSM 4491</strain>
    </source>
</reference>
<feature type="transmembrane region" description="Helical" evidence="1">
    <location>
        <begin position="399"/>
        <end position="417"/>
    </location>
</feature>
<feature type="transmembrane region" description="Helical" evidence="1">
    <location>
        <begin position="320"/>
        <end position="339"/>
    </location>
</feature>
<feature type="transmembrane region" description="Helical" evidence="1">
    <location>
        <begin position="650"/>
        <end position="669"/>
    </location>
</feature>
<feature type="transmembrane region" description="Helical" evidence="1">
    <location>
        <begin position="86"/>
        <end position="110"/>
    </location>
</feature>
<keyword evidence="1" id="KW-0472">Membrane</keyword>
<dbReference type="AlphaFoldDB" id="A0A841QDX1"/>
<comment type="caution">
    <text evidence="2">The sequence shown here is derived from an EMBL/GenBank/DDBJ whole genome shotgun (WGS) entry which is preliminary data.</text>
</comment>
<keyword evidence="3" id="KW-1185">Reference proteome</keyword>
<accession>A0A841QDX1</accession>
<sequence length="727" mass="81022">MSGNNKIYTNLVLSFLVGIILSGIPLLIDGNAYYRDDMQTQYMPTFYSIGSMLLNYHQIPFMTTHSWFGGNIVGEFQYGIFNPVELVLYSFLPIIQSLSGGAGFLAVIHYGMLSSGIFFLSRTLGISNKYSYLAAITVVLNNFIFYWFAESWFPEFSSIAFMVWAVAFVFRAKDSKWDFLAAVVATYLTITSGFPQTIVAFGLCGLIYSGMEIYQNRNLPSCLPFLSLCLGGMAALMAVVPTLAMVLISDRTKSDMTTVTSMIPSLGDLLAVFNPIHPSHILYPTEMNIKASIYYVAWFVLPALIFTNWQSVRRIPQKNICIFIYVIVFLVLTQGAGGINVMKLPIRFAVFFQIFLTLATLYLWSHYRGKELSKVKVYSFILVLIVTGIMSILQYPHKIIGIALAVALCVYFGLKFAQKDLSLAKLIAMTLVLAVVSRVSGGGYNNLFPKAILYPEISQNINLNTTDTDYNMCLIYDVYNDTWIVKGSDYIKYIWFGNMGLVSGRPSVNGYSPIKQYALQKRFFRMVQGFTPIESGIAGLELESSTGMSFFDLMRVKNVIATNGPQVDVFMREKPSDWQELAATNPYTRTFSHTLPNEKLPGTLSWPVNGVSVVESSTASAALETLAITSRSKGVNRLIFARTSWPGYEAVFNGVSVPVSTVAGFLLAVDLPDDGSTGIVQLTYHVPGIRITLPLFGLSIVLTILIMNMNFLWNGLYRIPYRNKEEA</sequence>